<name>A0A229UMG0_9BACL</name>
<gene>
    <name evidence="1" type="ORF">CF651_19105</name>
</gene>
<accession>A0A229UMG0</accession>
<dbReference type="AlphaFoldDB" id="A0A229UMG0"/>
<dbReference type="OrthoDB" id="2974702at2"/>
<evidence type="ECO:0008006" key="3">
    <source>
        <dbReference type="Google" id="ProtNLM"/>
    </source>
</evidence>
<comment type="caution">
    <text evidence="1">The sequence shown here is derived from an EMBL/GenBank/DDBJ whole genome shotgun (WGS) entry which is preliminary data.</text>
</comment>
<organism evidence="1 2">
    <name type="scientific">Paenibacillus rigui</name>
    <dbReference type="NCBI Taxonomy" id="554312"/>
    <lineage>
        <taxon>Bacteria</taxon>
        <taxon>Bacillati</taxon>
        <taxon>Bacillota</taxon>
        <taxon>Bacilli</taxon>
        <taxon>Bacillales</taxon>
        <taxon>Paenibacillaceae</taxon>
        <taxon>Paenibacillus</taxon>
    </lineage>
</organism>
<proteinExistence type="predicted"/>
<dbReference type="RefSeq" id="WP_094016472.1">
    <property type="nucleotide sequence ID" value="NZ_NMQW01000027.1"/>
</dbReference>
<sequence>MKEAIIVNLDGYMTDVTLVADDVTGVFPIYQQPGKSESEEVVEPVLTGHTVAVPVTPGLYKPRFDFAAWETYQTTLEAYRISLATWQGTPEEDRASEPPSWTGEMSACWIEGLTQEELDAIKNTVPPKSTEQKLEESLALVAQLRQEIAVQKDINAANSADFMALVDYLAEKGVLD</sequence>
<evidence type="ECO:0000313" key="1">
    <source>
        <dbReference type="EMBL" id="OXM84616.1"/>
    </source>
</evidence>
<dbReference type="Proteomes" id="UP000215509">
    <property type="component" value="Unassembled WGS sequence"/>
</dbReference>
<protein>
    <recommendedName>
        <fullName evidence="3">Bacteriophage SP-beta YorD domain-containing protein</fullName>
    </recommendedName>
</protein>
<reference evidence="1 2" key="1">
    <citation type="submission" date="2017-07" db="EMBL/GenBank/DDBJ databases">
        <title>Genome sequencing and assembly of Paenibacillus rigui.</title>
        <authorList>
            <person name="Mayilraj S."/>
        </authorList>
    </citation>
    <scope>NUCLEOTIDE SEQUENCE [LARGE SCALE GENOMIC DNA]</scope>
    <source>
        <strain evidence="1 2">JCM 16352</strain>
    </source>
</reference>
<evidence type="ECO:0000313" key="2">
    <source>
        <dbReference type="Proteomes" id="UP000215509"/>
    </source>
</evidence>
<dbReference type="EMBL" id="NMQW01000027">
    <property type="protein sequence ID" value="OXM84616.1"/>
    <property type="molecule type" value="Genomic_DNA"/>
</dbReference>
<keyword evidence="2" id="KW-1185">Reference proteome</keyword>